<accession>A0A1E4SUQ3</accession>
<sequence>MSSYDEIKKLRESMFDCTNPQDIIDDVLYDKRSNDAYMTSIKNMEFNNTFNKLPTHLQPKNITLLDKMKTQNDDLGLPLGLPLDNQLSLYNGNPTLGENAFANQSLIPLNTLKNTNSNNTINKHSDWKLQKIVLGHTGQVHCISFDPLNKFYITGSSDRTIKIWNLASSKLQLTLTGHIMSVRDLKISNRHPLMFSCSEDKTVKCWDLEKNKIVRDYHGHLSSVYTLDIHPTLDLIVTAGRDSAVRVWDIRTKLPIYTLTGHKSTVNKVSCRSTNPQIISCSMDSTIRTWDLISGKCMDTLTYHSKSVRSFSLNSNSSEFISGSSDGLKKFSLPNCNYLQDLTMLPNENKLNDGNLIINTISSNNDGGVVYVGCDNGQFGFYDWDNGELFQNDVNKAIPGSLAGENGILCSEFDHSGLRLITGGVDKSIKVWKQVDEE</sequence>
<dbReference type="CDD" id="cd00200">
    <property type="entry name" value="WD40"/>
    <property type="match status" value="1"/>
</dbReference>
<dbReference type="Gene3D" id="2.130.10.10">
    <property type="entry name" value="YVTN repeat-like/Quinoprotein amine dehydrogenase"/>
    <property type="match status" value="1"/>
</dbReference>
<dbReference type="InterPro" id="IPR020472">
    <property type="entry name" value="WD40_PAC1"/>
</dbReference>
<evidence type="ECO:0000256" key="2">
    <source>
        <dbReference type="ARBA" id="ARBA00022737"/>
    </source>
</evidence>
<feature type="repeat" description="WD" evidence="6">
    <location>
        <begin position="133"/>
        <end position="174"/>
    </location>
</feature>
<evidence type="ECO:0000256" key="7">
    <source>
        <dbReference type="RuleBase" id="RU369036"/>
    </source>
</evidence>
<keyword evidence="7" id="KW-0539">Nucleus</keyword>
<comment type="subcellular location">
    <subcellularLocation>
        <location evidence="7">Nucleus</location>
    </subcellularLocation>
</comment>
<evidence type="ECO:0000256" key="6">
    <source>
        <dbReference type="PROSITE-ProRule" id="PRU00221"/>
    </source>
</evidence>
<evidence type="ECO:0000256" key="5">
    <source>
        <dbReference type="ARBA" id="ARBA00033071"/>
    </source>
</evidence>
<organism evidence="8 9">
    <name type="scientific">[Candida] arabinofermentans NRRL YB-2248</name>
    <dbReference type="NCBI Taxonomy" id="983967"/>
    <lineage>
        <taxon>Eukaryota</taxon>
        <taxon>Fungi</taxon>
        <taxon>Dikarya</taxon>
        <taxon>Ascomycota</taxon>
        <taxon>Saccharomycotina</taxon>
        <taxon>Pichiomycetes</taxon>
        <taxon>Pichiales</taxon>
        <taxon>Pichiaceae</taxon>
        <taxon>Ogataea</taxon>
        <taxon>Ogataea/Candida clade</taxon>
    </lineage>
</organism>
<feature type="repeat" description="WD" evidence="6">
    <location>
        <begin position="401"/>
        <end position="438"/>
    </location>
</feature>
<name>A0A1E4SUQ3_9ASCO</name>
<dbReference type="Proteomes" id="UP000094801">
    <property type="component" value="Unassembled WGS sequence"/>
</dbReference>
<evidence type="ECO:0000256" key="1">
    <source>
        <dbReference type="ARBA" id="ARBA00022574"/>
    </source>
</evidence>
<dbReference type="GO" id="GO:0000398">
    <property type="term" value="P:mRNA splicing, via spliceosome"/>
    <property type="evidence" value="ECO:0007669"/>
    <property type="project" value="UniProtKB-UniRule"/>
</dbReference>
<dbReference type="STRING" id="983967.A0A1E4SUQ3"/>
<evidence type="ECO:0000256" key="3">
    <source>
        <dbReference type="ARBA" id="ARBA00025726"/>
    </source>
</evidence>
<feature type="repeat" description="WD" evidence="6">
    <location>
        <begin position="175"/>
        <end position="216"/>
    </location>
</feature>
<dbReference type="SUPFAM" id="SSF50978">
    <property type="entry name" value="WD40 repeat-like"/>
    <property type="match status" value="1"/>
</dbReference>
<dbReference type="InterPro" id="IPR015943">
    <property type="entry name" value="WD40/YVTN_repeat-like_dom_sf"/>
</dbReference>
<keyword evidence="2 7" id="KW-0677">Repeat</keyword>
<comment type="subunit">
    <text evidence="7">Associated with the spliceosome.</text>
</comment>
<comment type="similarity">
    <text evidence="3 7">Belongs to the WD repeat PRL1/PRL2 family.</text>
</comment>
<reference evidence="9" key="1">
    <citation type="submission" date="2016-04" db="EMBL/GenBank/DDBJ databases">
        <title>Comparative genomics of biotechnologically important yeasts.</title>
        <authorList>
            <consortium name="DOE Joint Genome Institute"/>
            <person name="Riley R."/>
            <person name="Haridas S."/>
            <person name="Wolfe K.H."/>
            <person name="Lopes M.R."/>
            <person name="Hittinger C.T."/>
            <person name="Goker M."/>
            <person name="Salamov A."/>
            <person name="Wisecaver J."/>
            <person name="Long T.M."/>
            <person name="Aerts A.L."/>
            <person name="Barry K."/>
            <person name="Choi C."/>
            <person name="Clum A."/>
            <person name="Coughlan A.Y."/>
            <person name="Deshpande S."/>
            <person name="Douglass A.P."/>
            <person name="Hanson S.J."/>
            <person name="Klenk H.-P."/>
            <person name="Labutti K."/>
            <person name="Lapidus A."/>
            <person name="Lindquist E."/>
            <person name="Lipzen A."/>
            <person name="Meier-Kolthoff J.P."/>
            <person name="Ohm R.A."/>
            <person name="Otillar R.P."/>
            <person name="Pangilinan J."/>
            <person name="Peng Y."/>
            <person name="Rokas A."/>
            <person name="Rosa C.A."/>
            <person name="Scheuner C."/>
            <person name="Sibirny A.A."/>
            <person name="Slot J.C."/>
            <person name="Stielow J.B."/>
            <person name="Sun H."/>
            <person name="Kurtzman C.P."/>
            <person name="Blackwell M."/>
            <person name="Grigoriev I.V."/>
            <person name="Jeffries T.W."/>
        </authorList>
    </citation>
    <scope>NUCLEOTIDE SEQUENCE [LARGE SCALE GENOMIC DNA]</scope>
    <source>
        <strain evidence="9">NRRL YB-2248</strain>
    </source>
</reference>
<dbReference type="AlphaFoldDB" id="A0A1E4SUQ3"/>
<proteinExistence type="inferred from homology"/>
<evidence type="ECO:0000256" key="4">
    <source>
        <dbReference type="ARBA" id="ARBA00026147"/>
    </source>
</evidence>
<dbReference type="InterPro" id="IPR001680">
    <property type="entry name" value="WD40_rpt"/>
</dbReference>
<keyword evidence="1 6" id="KW-0853">WD repeat</keyword>
<dbReference type="EMBL" id="KV453866">
    <property type="protein sequence ID" value="ODV83231.1"/>
    <property type="molecule type" value="Genomic_DNA"/>
</dbReference>
<dbReference type="SMART" id="SM00320">
    <property type="entry name" value="WD40"/>
    <property type="match status" value="7"/>
</dbReference>
<dbReference type="PROSITE" id="PS50294">
    <property type="entry name" value="WD_REPEATS_REGION"/>
    <property type="match status" value="5"/>
</dbReference>
<keyword evidence="7" id="KW-0747">Spliceosome</keyword>
<gene>
    <name evidence="8" type="ORF">CANARDRAFT_30170</name>
</gene>
<dbReference type="PROSITE" id="PS50082">
    <property type="entry name" value="WD_REPEATS_2"/>
    <property type="match status" value="5"/>
</dbReference>
<keyword evidence="9" id="KW-1185">Reference proteome</keyword>
<dbReference type="PROSITE" id="PS00678">
    <property type="entry name" value="WD_REPEATS_1"/>
    <property type="match status" value="2"/>
</dbReference>
<keyword evidence="7" id="KW-0508">mRNA splicing</keyword>
<dbReference type="InterPro" id="IPR045241">
    <property type="entry name" value="Prp46/PLRG1-like"/>
</dbReference>
<protein>
    <recommendedName>
        <fullName evidence="4 7">Pre-mRNA-splicing factor PRP46</fullName>
    </recommendedName>
    <alternativeName>
        <fullName evidence="5 7">Pre-mRNA-processing protein 46</fullName>
    </alternativeName>
</protein>
<dbReference type="PANTHER" id="PTHR19923">
    <property type="entry name" value="WD40 REPEAT PROTEINPRL1/PRL2-RELATED"/>
    <property type="match status" value="1"/>
</dbReference>
<evidence type="ECO:0000313" key="8">
    <source>
        <dbReference type="EMBL" id="ODV83231.1"/>
    </source>
</evidence>
<dbReference type="PRINTS" id="PR00320">
    <property type="entry name" value="GPROTEINBRPT"/>
</dbReference>
<keyword evidence="7" id="KW-0507">mRNA processing</keyword>
<dbReference type="OrthoDB" id="10256122at2759"/>
<dbReference type="InterPro" id="IPR019775">
    <property type="entry name" value="WD40_repeat_CS"/>
</dbReference>
<dbReference type="PANTHER" id="PTHR19923:SF0">
    <property type="entry name" value="PLEIOTROPIC REGULATOR 1"/>
    <property type="match status" value="1"/>
</dbReference>
<comment type="function">
    <text evidence="7">Involved in pre-mRNA splicing and required for cell cycle progression at G2/M.</text>
</comment>
<dbReference type="InterPro" id="IPR036322">
    <property type="entry name" value="WD40_repeat_dom_sf"/>
</dbReference>
<dbReference type="GO" id="GO:0071011">
    <property type="term" value="C:precatalytic spliceosome"/>
    <property type="evidence" value="ECO:0007669"/>
    <property type="project" value="TreeGrafter"/>
</dbReference>
<dbReference type="Pfam" id="PF00400">
    <property type="entry name" value="WD40"/>
    <property type="match status" value="6"/>
</dbReference>
<feature type="repeat" description="WD" evidence="6">
    <location>
        <begin position="217"/>
        <end position="258"/>
    </location>
</feature>
<evidence type="ECO:0000313" key="9">
    <source>
        <dbReference type="Proteomes" id="UP000094801"/>
    </source>
</evidence>
<dbReference type="GO" id="GO:0071013">
    <property type="term" value="C:catalytic step 2 spliceosome"/>
    <property type="evidence" value="ECO:0007669"/>
    <property type="project" value="TreeGrafter"/>
</dbReference>
<feature type="repeat" description="WD" evidence="6">
    <location>
        <begin position="259"/>
        <end position="300"/>
    </location>
</feature>
<dbReference type="GO" id="GO:0000974">
    <property type="term" value="C:Prp19 complex"/>
    <property type="evidence" value="ECO:0007669"/>
    <property type="project" value="TreeGrafter"/>
</dbReference>